<feature type="region of interest" description="Disordered" evidence="1">
    <location>
        <begin position="435"/>
        <end position="467"/>
    </location>
</feature>
<feature type="region of interest" description="Disordered" evidence="1">
    <location>
        <begin position="1548"/>
        <end position="1578"/>
    </location>
</feature>
<sequence>MVKTFIFHLSNYFPNLHTTRSSRNYRSQTSTSSSSTVINRRQNNKLPLNKNINTYIYKSPTRLYKENDNQQLHKHNTIECINSITRMSMNDLNSSDTSYLAEDNHDDIKNDTSNNMNNRFKRRPLQRQKSNGFIDLDIEPEINLRDRLTSNSSFENNNLNIQIGKLITPKTESIIQPIQHYQSNDDLIHVKQNNSSYNNNNNNRLQETHNILSPSSSSSSLIIDKINKSQIIKPVLCNNYPSTRIKSHHNLQIINNEQNMIKSSDIHLNDNIIKSINRRAYMTRSTNLIYDTLDEPIDNYNINDQNKTILSASTRIYNDNNINNNLGYNDIPENQYCIQFKRVKARRTSSSSQNDCNKIIKNRTFNKEYSIHDNNLQSKLHTSNRINDKLIQSNLYCTLNDLPHDQEPVKKHLESWLKETVTRTIQGKALNNRTRRIHMSHVSSGEEQREPPETVTPQPHSFDGPVTRYHDECLFTTSYSQQSIQKPFNRSLNISTDSSQIKPPSITRDSIDGYLPYYYETVFEKYPEINDHYNINKTGEKINLSSSNRNKLYRRNSINPMFDINNKNLKSTQRSSFSQHRNFTIINPNNNNNNNNQITNDYTDHTLPLIINNDRLQINRVSYERANSPKESDRIKEEYLYQYNQSDIYNNKPIVHNTNNVNDNNLSYYCANITSQNTERLCNTINPNQRYSFNEKVKLSRSPNVTSLPEKYRLTHTLSDENRNKMIFTTMSPVNTSQSLRKLVNLKKSPQTSIDNTGQHVNYELYRRGSKYSHILDPSLSMDCSVSHQPHQGMYSERRYSRHLKPLDAWQNRQSHSMEIVYSTPSNQRSLSSPQKRSPLSKQSAIRKLPAIYSRSLQHSTCSFPVQWGGFLSGPTLSLTSAFDSSSLTPDSLNHRQFFRNSLDSHEPTQLISGIQHQQYHHRSQNSYKDKFFISQDHTYSATESPKNLNPLKENINNSRNIKSLQQSHINLSPWPYNAHSVTRKVHSFELNPNIHCQQQQQQSSLSSDSIKNTTILLKVKDNLSLPQSNSSSRRGSANSNNSVFILKELKSKLNNDKLPNNDFIPNNNNNNCTDNTILNSSLLQNYKTKPLEKLIPPDLIFSPASRRASMMDEDISSNVQNSILNITDDLHEVHSNHNNNNNKLMPTNLFEFNHTNSLSYQNLKYNRHKSADTYLSSNKLNNLHNFYSHRNSTNVPQQYNNNNYYIPFNQQNITPPPPPHSPLLINNNNNNNYFCNNEDDYVNYPYQSHIHVTTCCSQIDMRNIQNEWDLRYNKNQKQLNNYNSDYNLTNHYKDNNNYYCVNKNRTSIKQIQSISDEEYTNHKSLIKTKMKTLKGKDYLFKSTRGSDTNIIDPQLLKPSLGPVIDSSDENTSDNDNNNYDDNDDEGVERSQSMSIPSSITNSLQSSIYYKDKKSNKTKDINHKQTKTDSHEARRKSFLANYCQQTIQQDDEQSNEDIKFNTNESDNEFNITKIKSNRYESTSGLNNYKVRYHTEDNNDNVNNRDLTLLQINRSINTRCKSSDSGLNYMNNLISSNKDHKNLSNTRELPSIHQEQQQKHHHQDYHSIKRKSRRKSKYH</sequence>
<evidence type="ECO:0000313" key="3">
    <source>
        <dbReference type="WBParaSite" id="SMTH1_1500.1"/>
    </source>
</evidence>
<name>A0AA85AWU0_9TREM</name>
<evidence type="ECO:0000256" key="1">
    <source>
        <dbReference type="SAM" id="MobiDB-lite"/>
    </source>
</evidence>
<feature type="compositionally biased region" description="Basic residues" evidence="1">
    <location>
        <begin position="1558"/>
        <end position="1578"/>
    </location>
</feature>
<evidence type="ECO:0000313" key="2">
    <source>
        <dbReference type="Proteomes" id="UP000050791"/>
    </source>
</evidence>
<feature type="region of interest" description="Disordered" evidence="1">
    <location>
        <begin position="1351"/>
        <end position="1433"/>
    </location>
</feature>
<protein>
    <submittedName>
        <fullName evidence="3">Uncharacterized protein</fullName>
    </submittedName>
</protein>
<feature type="compositionally biased region" description="Acidic residues" evidence="1">
    <location>
        <begin position="1367"/>
        <end position="1387"/>
    </location>
</feature>
<organism evidence="2 3">
    <name type="scientific">Schistosoma mattheei</name>
    <dbReference type="NCBI Taxonomy" id="31246"/>
    <lineage>
        <taxon>Eukaryota</taxon>
        <taxon>Metazoa</taxon>
        <taxon>Spiralia</taxon>
        <taxon>Lophotrochozoa</taxon>
        <taxon>Platyhelminthes</taxon>
        <taxon>Trematoda</taxon>
        <taxon>Digenea</taxon>
        <taxon>Strigeidida</taxon>
        <taxon>Schistosomatoidea</taxon>
        <taxon>Schistosomatidae</taxon>
        <taxon>Schistosoma</taxon>
    </lineage>
</organism>
<feature type="compositionally biased region" description="Basic and acidic residues" evidence="1">
    <location>
        <begin position="1410"/>
        <end position="1432"/>
    </location>
</feature>
<dbReference type="Proteomes" id="UP000050791">
    <property type="component" value="Unassembled WGS sequence"/>
</dbReference>
<reference evidence="3" key="1">
    <citation type="submission" date="2023-11" db="UniProtKB">
        <authorList>
            <consortium name="WormBaseParasite"/>
        </authorList>
    </citation>
    <scope>IDENTIFICATION</scope>
</reference>
<feature type="compositionally biased region" description="Polar residues" evidence="1">
    <location>
        <begin position="1390"/>
        <end position="1408"/>
    </location>
</feature>
<feature type="region of interest" description="Disordered" evidence="1">
    <location>
        <begin position="823"/>
        <end position="843"/>
    </location>
</feature>
<proteinExistence type="predicted"/>
<accession>A0AA85AWU0</accession>
<dbReference type="WBParaSite" id="SMTH1_1500.1">
    <property type="protein sequence ID" value="SMTH1_1500.1"/>
    <property type="gene ID" value="SMTH1_1500"/>
</dbReference>